<dbReference type="PANTHER" id="PTHR21236">
    <property type="entry name" value="GOLGI MEMBRANE PROTEIN YIP1"/>
    <property type="match status" value="1"/>
</dbReference>
<comment type="caution">
    <text evidence="8">The sequence shown here is derived from an EMBL/GenBank/DDBJ whole genome shotgun (WGS) entry which is preliminary data.</text>
</comment>
<evidence type="ECO:0000256" key="5">
    <source>
        <dbReference type="ARBA" id="ARBA00023136"/>
    </source>
</evidence>
<gene>
    <name evidence="8" type="ORF">HK105_203930</name>
</gene>
<sequence length="178" mass="18866">MPADADALAAWAAAAQLGINFAHIRRKALAVLNPLGSIDRDIMDDADLAGPVIFCFLFGGFLLLSSKVYFGYIYGVATLGWLSMYAILNLMSETGIDGSRTASVLGYSLLPMVIASSLSMVFSSTGWIGMSLTALSVLWATSSSSAIFVSVLSLTDQRLLVAYPIALLYGTFALLATF</sequence>
<dbReference type="EMBL" id="JADGIZ020000016">
    <property type="protein sequence ID" value="KAL2916497.1"/>
    <property type="molecule type" value="Genomic_DNA"/>
</dbReference>
<comment type="subcellular location">
    <subcellularLocation>
        <location evidence="6">Golgi apparatus membrane</location>
        <topology evidence="6">Multi-pass membrane protein</topology>
    </subcellularLocation>
    <subcellularLocation>
        <location evidence="1">Membrane</location>
        <topology evidence="1">Multi-pass membrane protein</topology>
    </subcellularLocation>
</comment>
<reference evidence="8 9" key="1">
    <citation type="submission" date="2023-09" db="EMBL/GenBank/DDBJ databases">
        <title>Pangenome analysis of Batrachochytrium dendrobatidis and related Chytrids.</title>
        <authorList>
            <person name="Yacoub M.N."/>
            <person name="Stajich J.E."/>
            <person name="James T.Y."/>
        </authorList>
    </citation>
    <scope>NUCLEOTIDE SEQUENCE [LARGE SCALE GENOMIC DNA]</scope>
    <source>
        <strain evidence="8 9">JEL0888</strain>
    </source>
</reference>
<feature type="transmembrane region" description="Helical" evidence="6">
    <location>
        <begin position="128"/>
        <end position="152"/>
    </location>
</feature>
<protein>
    <recommendedName>
        <fullName evidence="6">Protein YIP</fullName>
    </recommendedName>
</protein>
<evidence type="ECO:0000256" key="6">
    <source>
        <dbReference type="RuleBase" id="RU361264"/>
    </source>
</evidence>
<evidence type="ECO:0000256" key="2">
    <source>
        <dbReference type="ARBA" id="ARBA00010596"/>
    </source>
</evidence>
<dbReference type="Proteomes" id="UP001527925">
    <property type="component" value="Unassembled WGS sequence"/>
</dbReference>
<dbReference type="PANTHER" id="PTHR21236:SF2">
    <property type="entry name" value="PROTEIN YIPF"/>
    <property type="match status" value="1"/>
</dbReference>
<feature type="transmembrane region" description="Helical" evidence="6">
    <location>
        <begin position="48"/>
        <end position="66"/>
    </location>
</feature>
<dbReference type="InterPro" id="IPR006977">
    <property type="entry name" value="Yip1_dom"/>
</dbReference>
<proteinExistence type="inferred from homology"/>
<keyword evidence="5 6" id="KW-0472">Membrane</keyword>
<name>A0ABR4NAE7_9FUNG</name>
<dbReference type="InterPro" id="IPR045231">
    <property type="entry name" value="Yip1/4-like"/>
</dbReference>
<evidence type="ECO:0000256" key="3">
    <source>
        <dbReference type="ARBA" id="ARBA00022692"/>
    </source>
</evidence>
<evidence type="ECO:0000313" key="8">
    <source>
        <dbReference type="EMBL" id="KAL2916497.1"/>
    </source>
</evidence>
<accession>A0ABR4NAE7</accession>
<organism evidence="8 9">
    <name type="scientific">Polyrhizophydium stewartii</name>
    <dbReference type="NCBI Taxonomy" id="2732419"/>
    <lineage>
        <taxon>Eukaryota</taxon>
        <taxon>Fungi</taxon>
        <taxon>Fungi incertae sedis</taxon>
        <taxon>Chytridiomycota</taxon>
        <taxon>Chytridiomycota incertae sedis</taxon>
        <taxon>Chytridiomycetes</taxon>
        <taxon>Rhizophydiales</taxon>
        <taxon>Rhizophydiales incertae sedis</taxon>
        <taxon>Polyrhizophydium</taxon>
    </lineage>
</organism>
<feature type="transmembrane region" description="Helical" evidence="6">
    <location>
        <begin position="159"/>
        <end position="177"/>
    </location>
</feature>
<feature type="domain" description="Yip1" evidence="7">
    <location>
        <begin position="40"/>
        <end position="174"/>
    </location>
</feature>
<keyword evidence="3 6" id="KW-0812">Transmembrane</keyword>
<feature type="transmembrane region" description="Helical" evidence="6">
    <location>
        <begin position="72"/>
        <end position="92"/>
    </location>
</feature>
<evidence type="ECO:0000313" key="9">
    <source>
        <dbReference type="Proteomes" id="UP001527925"/>
    </source>
</evidence>
<evidence type="ECO:0000256" key="4">
    <source>
        <dbReference type="ARBA" id="ARBA00022989"/>
    </source>
</evidence>
<feature type="transmembrane region" description="Helical" evidence="6">
    <location>
        <begin position="104"/>
        <end position="122"/>
    </location>
</feature>
<evidence type="ECO:0000259" key="7">
    <source>
        <dbReference type="Pfam" id="PF04893"/>
    </source>
</evidence>
<dbReference type="Pfam" id="PF04893">
    <property type="entry name" value="Yip1"/>
    <property type="match status" value="1"/>
</dbReference>
<keyword evidence="4 6" id="KW-1133">Transmembrane helix</keyword>
<keyword evidence="9" id="KW-1185">Reference proteome</keyword>
<evidence type="ECO:0000256" key="1">
    <source>
        <dbReference type="ARBA" id="ARBA00004141"/>
    </source>
</evidence>
<comment type="similarity">
    <text evidence="2 6">Belongs to the YIP1 family.</text>
</comment>